<evidence type="ECO:0000313" key="3">
    <source>
        <dbReference type="Proteomes" id="UP000274756"/>
    </source>
</evidence>
<evidence type="ECO:0000313" key="1">
    <source>
        <dbReference type="EMBL" id="VDN59226.1"/>
    </source>
</evidence>
<organism evidence="2 4">
    <name type="scientific">Dracunculus medinensis</name>
    <name type="common">Guinea worm</name>
    <dbReference type="NCBI Taxonomy" id="318479"/>
    <lineage>
        <taxon>Eukaryota</taxon>
        <taxon>Metazoa</taxon>
        <taxon>Ecdysozoa</taxon>
        <taxon>Nematoda</taxon>
        <taxon>Chromadorea</taxon>
        <taxon>Rhabditida</taxon>
        <taxon>Spirurina</taxon>
        <taxon>Dracunculoidea</taxon>
        <taxon>Dracunculidae</taxon>
        <taxon>Dracunculus</taxon>
    </lineage>
</organism>
<reference evidence="1 3" key="2">
    <citation type="submission" date="2018-11" db="EMBL/GenBank/DDBJ databases">
        <authorList>
            <consortium name="Pathogen Informatics"/>
        </authorList>
    </citation>
    <scope>NUCLEOTIDE SEQUENCE [LARGE SCALE GENOMIC DNA]</scope>
</reference>
<protein>
    <submittedName>
        <fullName evidence="4">Ovule protein</fullName>
    </submittedName>
</protein>
<sequence length="118" mass="12988">MGAHACERTMGKFTSKFDGLPKSNDTTTQSTELSQLMSTATTNISKHTDLTESGIVLPMSNMGTIQTINILHSNDFSPSIDLLRSIDDTQSLDMSQSMHWSRSMDRSQFIDLSQAIGI</sequence>
<dbReference type="EMBL" id="UYYG01001178">
    <property type="protein sequence ID" value="VDN59226.1"/>
    <property type="molecule type" value="Genomic_DNA"/>
</dbReference>
<accession>A0A0N4UDI5</accession>
<gene>
    <name evidence="1" type="ORF">DME_LOCUS9199</name>
</gene>
<keyword evidence="3" id="KW-1185">Reference proteome</keyword>
<dbReference type="AlphaFoldDB" id="A0A0N4UDI5"/>
<dbReference type="Proteomes" id="UP000274756">
    <property type="component" value="Unassembled WGS sequence"/>
</dbReference>
<name>A0A0N4UDI5_DRAME</name>
<reference evidence="4" key="1">
    <citation type="submission" date="2017-02" db="UniProtKB">
        <authorList>
            <consortium name="WormBaseParasite"/>
        </authorList>
    </citation>
    <scope>IDENTIFICATION</scope>
</reference>
<proteinExistence type="predicted"/>
<dbReference type="Proteomes" id="UP000038040">
    <property type="component" value="Unplaced"/>
</dbReference>
<dbReference type="WBParaSite" id="DME_0000540001-mRNA-1">
    <property type="protein sequence ID" value="DME_0000540001-mRNA-1"/>
    <property type="gene ID" value="DME_0000540001"/>
</dbReference>
<evidence type="ECO:0000313" key="2">
    <source>
        <dbReference type="Proteomes" id="UP000038040"/>
    </source>
</evidence>
<evidence type="ECO:0000313" key="4">
    <source>
        <dbReference type="WBParaSite" id="DME_0000540001-mRNA-1"/>
    </source>
</evidence>